<dbReference type="EMBL" id="UINC01018844">
    <property type="protein sequence ID" value="SVA79450.1"/>
    <property type="molecule type" value="Genomic_DNA"/>
</dbReference>
<organism evidence="2">
    <name type="scientific">marine metagenome</name>
    <dbReference type="NCBI Taxonomy" id="408172"/>
    <lineage>
        <taxon>unclassified sequences</taxon>
        <taxon>metagenomes</taxon>
        <taxon>ecological metagenomes</taxon>
    </lineage>
</organism>
<evidence type="ECO:0000313" key="2">
    <source>
        <dbReference type="EMBL" id="SVA79450.1"/>
    </source>
</evidence>
<keyword evidence="1" id="KW-0472">Membrane</keyword>
<proteinExistence type="predicted"/>
<name>A0A381YR60_9ZZZZ</name>
<evidence type="ECO:0000256" key="1">
    <source>
        <dbReference type="SAM" id="Phobius"/>
    </source>
</evidence>
<feature type="transmembrane region" description="Helical" evidence="1">
    <location>
        <begin position="44"/>
        <end position="65"/>
    </location>
</feature>
<gene>
    <name evidence="2" type="ORF">METZ01_LOCUS132304</name>
</gene>
<accession>A0A381YR60</accession>
<feature type="transmembrane region" description="Helical" evidence="1">
    <location>
        <begin position="12"/>
        <end position="32"/>
    </location>
</feature>
<reference evidence="2" key="1">
    <citation type="submission" date="2018-05" db="EMBL/GenBank/DDBJ databases">
        <authorList>
            <person name="Lanie J.A."/>
            <person name="Ng W.-L."/>
            <person name="Kazmierczak K.M."/>
            <person name="Andrzejewski T.M."/>
            <person name="Davidsen T.M."/>
            <person name="Wayne K.J."/>
            <person name="Tettelin H."/>
            <person name="Glass J.I."/>
            <person name="Rusch D."/>
            <person name="Podicherti R."/>
            <person name="Tsui H.-C.T."/>
            <person name="Winkler M.E."/>
        </authorList>
    </citation>
    <scope>NUCLEOTIDE SEQUENCE</scope>
</reference>
<sequence length="82" mass="9459">MSLKVLTQLSHFITMLFGVALGMTLAILYQYINQSVDLTIMNLYYPIIVITLIGIILRIITIFIWKNKNYNINSIHSSRPTK</sequence>
<keyword evidence="1" id="KW-1133">Transmembrane helix</keyword>
<keyword evidence="1" id="KW-0812">Transmembrane</keyword>
<dbReference type="AlphaFoldDB" id="A0A381YR60"/>
<protein>
    <submittedName>
        <fullName evidence="2">Uncharacterized protein</fullName>
    </submittedName>
</protein>